<accession>A0A328EE00</accession>
<dbReference type="AlphaFoldDB" id="A0A328EE00"/>
<sequence>MTVVFNFELRVVGVPITINGDLQNRFVETNVGFDTICKMRAWFLSIDATITTYSAKSHVWGLVNGLAYTNLTLPRKVNSQLITVCTDQRRS</sequence>
<protein>
    <submittedName>
        <fullName evidence="1">Uncharacterized protein</fullName>
    </submittedName>
</protein>
<organism evidence="1 2">
    <name type="scientific">Cuscuta australis</name>
    <dbReference type="NCBI Taxonomy" id="267555"/>
    <lineage>
        <taxon>Eukaryota</taxon>
        <taxon>Viridiplantae</taxon>
        <taxon>Streptophyta</taxon>
        <taxon>Embryophyta</taxon>
        <taxon>Tracheophyta</taxon>
        <taxon>Spermatophyta</taxon>
        <taxon>Magnoliopsida</taxon>
        <taxon>eudicotyledons</taxon>
        <taxon>Gunneridae</taxon>
        <taxon>Pentapetalae</taxon>
        <taxon>asterids</taxon>
        <taxon>lamiids</taxon>
        <taxon>Solanales</taxon>
        <taxon>Convolvulaceae</taxon>
        <taxon>Cuscuteae</taxon>
        <taxon>Cuscuta</taxon>
        <taxon>Cuscuta subgen. Grammica</taxon>
        <taxon>Cuscuta sect. Cleistogrammica</taxon>
    </lineage>
</organism>
<dbReference type="Gene3D" id="3.40.50.450">
    <property type="match status" value="1"/>
</dbReference>
<keyword evidence="2" id="KW-1185">Reference proteome</keyword>
<dbReference type="InterPro" id="IPR035966">
    <property type="entry name" value="PKF_sf"/>
</dbReference>
<reference evidence="1 2" key="1">
    <citation type="submission" date="2018-06" db="EMBL/GenBank/DDBJ databases">
        <title>The Genome of Cuscuta australis (Dodder) Provides Insight into the Evolution of Plant Parasitism.</title>
        <authorList>
            <person name="Liu H."/>
        </authorList>
    </citation>
    <scope>NUCLEOTIDE SEQUENCE [LARGE SCALE GENOMIC DNA]</scope>
    <source>
        <strain evidence="2">cv. Yunnan</strain>
        <tissue evidence="1">Vines</tissue>
    </source>
</reference>
<dbReference type="SUPFAM" id="SSF53784">
    <property type="entry name" value="Phosphofructokinase"/>
    <property type="match status" value="1"/>
</dbReference>
<name>A0A328EE00_9ASTE</name>
<evidence type="ECO:0000313" key="1">
    <source>
        <dbReference type="EMBL" id="RAL54908.1"/>
    </source>
</evidence>
<dbReference type="Gene3D" id="3.40.50.460">
    <property type="entry name" value="Phosphofructokinase domain"/>
    <property type="match status" value="1"/>
</dbReference>
<dbReference type="EMBL" id="NQVE01000005">
    <property type="protein sequence ID" value="RAL54908.1"/>
    <property type="molecule type" value="Genomic_DNA"/>
</dbReference>
<dbReference type="Proteomes" id="UP000249390">
    <property type="component" value="Unassembled WGS sequence"/>
</dbReference>
<dbReference type="GO" id="GO:0003872">
    <property type="term" value="F:6-phosphofructokinase activity"/>
    <property type="evidence" value="ECO:0007669"/>
    <property type="project" value="InterPro"/>
</dbReference>
<evidence type="ECO:0000313" key="2">
    <source>
        <dbReference type="Proteomes" id="UP000249390"/>
    </source>
</evidence>
<gene>
    <name evidence="1" type="ORF">DM860_013604</name>
</gene>
<proteinExistence type="predicted"/>
<comment type="caution">
    <text evidence="1">The sequence shown here is derived from an EMBL/GenBank/DDBJ whole genome shotgun (WGS) entry which is preliminary data.</text>
</comment>